<feature type="domain" description="Calmodulin binding protein central" evidence="9">
    <location>
        <begin position="233"/>
        <end position="294"/>
    </location>
</feature>
<organism evidence="11 12">
    <name type="scientific">Phaseolus coccineus</name>
    <name type="common">Scarlet runner bean</name>
    <name type="synonym">Phaseolus multiflorus</name>
    <dbReference type="NCBI Taxonomy" id="3886"/>
    <lineage>
        <taxon>Eukaryota</taxon>
        <taxon>Viridiplantae</taxon>
        <taxon>Streptophyta</taxon>
        <taxon>Embryophyta</taxon>
        <taxon>Tracheophyta</taxon>
        <taxon>Spermatophyta</taxon>
        <taxon>Magnoliopsida</taxon>
        <taxon>eudicotyledons</taxon>
        <taxon>Gunneridae</taxon>
        <taxon>Pentapetalae</taxon>
        <taxon>rosids</taxon>
        <taxon>fabids</taxon>
        <taxon>Fabales</taxon>
        <taxon>Fabaceae</taxon>
        <taxon>Papilionoideae</taxon>
        <taxon>50 kb inversion clade</taxon>
        <taxon>NPAAA clade</taxon>
        <taxon>indigoferoid/millettioid clade</taxon>
        <taxon>Phaseoleae</taxon>
        <taxon>Phaseolus</taxon>
    </lineage>
</organism>
<evidence type="ECO:0000259" key="9">
    <source>
        <dbReference type="Pfam" id="PF20451"/>
    </source>
</evidence>
<dbReference type="Proteomes" id="UP001374584">
    <property type="component" value="Unassembled WGS sequence"/>
</dbReference>
<evidence type="ECO:0000313" key="11">
    <source>
        <dbReference type="EMBL" id="KAK7379189.1"/>
    </source>
</evidence>
<evidence type="ECO:0000313" key="12">
    <source>
        <dbReference type="Proteomes" id="UP001374584"/>
    </source>
</evidence>
<evidence type="ECO:0000256" key="7">
    <source>
        <dbReference type="ARBA" id="ARBA00023242"/>
    </source>
</evidence>
<protein>
    <recommendedName>
        <fullName evidence="13">Calmodulin-binding protein</fullName>
    </recommendedName>
</protein>
<proteinExistence type="inferred from homology"/>
<evidence type="ECO:0000256" key="2">
    <source>
        <dbReference type="ARBA" id="ARBA00007214"/>
    </source>
</evidence>
<dbReference type="InterPro" id="IPR046831">
    <property type="entry name" value="Calmodulin_bind_N"/>
</dbReference>
<sequence length="505" mass="57039">MTSKRTYDTDHQNGDDTNLQTFAKRGRHEATLTVTESLFRKWLEESLPPILQRHLPPCCRCRHNHEGGSSGGRALQLCFVNGLPEVIFTMANLTAEDGGSLEIELRYAESQQRVDEKELPTLKAQIYVLDGDFENEDWTAEEFDGKIMKPREGKGPLLKGKTDIKIEKGFGSINTNITITDGSISTRTRTFRLGVKIVGPNSLGAEIREAISEPFRVKDKRGKSTLKPERPSLNDEVWRLKHIGKAGELRKQLSQNGIKTVKDLLRLNTIGSLREKFSKTNNAWDKIIEHAKDCEVDDYERYSYRSRAVEQDISVSLVFNCIYELVEVIINEQHRSLQSLNSNEKRIVENIKLEAYSNPQNLELIKTSTRDIVTKLTDTQVTSSSAPYQGLQLPAYQGQLETWTGTSQSILDDPFWLSDYQWDPSNPFSFTGGGGGGGGGDGGYGGGGGDCYDTASYSQDNHSFLLDTAWDVNTRKTKTVWKKVRNAFKWVFRLHTAYRKNQIFF</sequence>
<evidence type="ECO:0000259" key="10">
    <source>
        <dbReference type="Pfam" id="PF20452"/>
    </source>
</evidence>
<dbReference type="Pfam" id="PF20452">
    <property type="entry name" value="Calmod_bind_C"/>
    <property type="match status" value="1"/>
</dbReference>
<dbReference type="InterPro" id="IPR012416">
    <property type="entry name" value="CBP60"/>
</dbReference>
<dbReference type="GO" id="GO:0003700">
    <property type="term" value="F:DNA-binding transcription factor activity"/>
    <property type="evidence" value="ECO:0007669"/>
    <property type="project" value="TreeGrafter"/>
</dbReference>
<reference evidence="11 12" key="1">
    <citation type="submission" date="2024-01" db="EMBL/GenBank/DDBJ databases">
        <title>The genomes of 5 underutilized Papilionoideae crops provide insights into root nodulation and disease resistanc.</title>
        <authorList>
            <person name="Jiang F."/>
        </authorList>
    </citation>
    <scope>NUCLEOTIDE SEQUENCE [LARGE SCALE GENOMIC DNA]</scope>
    <source>
        <strain evidence="11">JINMINGXINNONG_FW02</strain>
        <tissue evidence="11">Leaves</tissue>
    </source>
</reference>
<keyword evidence="7" id="KW-0539">Nucleus</keyword>
<gene>
    <name evidence="11" type="ORF">VNO80_04642</name>
</gene>
<evidence type="ECO:0000259" key="8">
    <source>
        <dbReference type="Pfam" id="PF07887"/>
    </source>
</evidence>
<evidence type="ECO:0000256" key="1">
    <source>
        <dbReference type="ARBA" id="ARBA00004123"/>
    </source>
</evidence>
<dbReference type="GO" id="GO:0080142">
    <property type="term" value="P:regulation of salicylic acid biosynthetic process"/>
    <property type="evidence" value="ECO:0007669"/>
    <property type="project" value="TreeGrafter"/>
</dbReference>
<name>A0AAN9RNW0_PHACN</name>
<evidence type="ECO:0008006" key="13">
    <source>
        <dbReference type="Google" id="ProtNLM"/>
    </source>
</evidence>
<evidence type="ECO:0000256" key="5">
    <source>
        <dbReference type="ARBA" id="ARBA00023159"/>
    </source>
</evidence>
<dbReference type="InterPro" id="IPR046829">
    <property type="entry name" value="Calmod_bind_C"/>
</dbReference>
<comment type="caution">
    <text evidence="11">The sequence shown here is derived from an EMBL/GenBank/DDBJ whole genome shotgun (WGS) entry which is preliminary data.</text>
</comment>
<keyword evidence="4" id="KW-0238">DNA-binding</keyword>
<keyword evidence="6" id="KW-0804">Transcription</keyword>
<evidence type="ECO:0000256" key="6">
    <source>
        <dbReference type="ARBA" id="ARBA00023163"/>
    </source>
</evidence>
<dbReference type="PANTHER" id="PTHR31713">
    <property type="entry name" value="OS02G0177800 PROTEIN"/>
    <property type="match status" value="1"/>
</dbReference>
<feature type="domain" description="Calmodulin binding protein C-terminal" evidence="10">
    <location>
        <begin position="302"/>
        <end position="363"/>
    </location>
</feature>
<keyword evidence="5" id="KW-0010">Activator</keyword>
<dbReference type="InterPro" id="IPR046830">
    <property type="entry name" value="Calmod_bind_M"/>
</dbReference>
<evidence type="ECO:0000256" key="4">
    <source>
        <dbReference type="ARBA" id="ARBA00023125"/>
    </source>
</evidence>
<dbReference type="Pfam" id="PF07887">
    <property type="entry name" value="Calmodulin_bind"/>
    <property type="match status" value="1"/>
</dbReference>
<dbReference type="GO" id="GO:0005634">
    <property type="term" value="C:nucleus"/>
    <property type="evidence" value="ECO:0007669"/>
    <property type="project" value="UniProtKB-SubCell"/>
</dbReference>
<dbReference type="PANTHER" id="PTHR31713:SF43">
    <property type="entry name" value="CALMODULIN-BINDING PROTEIN 60 G"/>
    <property type="match status" value="1"/>
</dbReference>
<dbReference type="GO" id="GO:0043565">
    <property type="term" value="F:sequence-specific DNA binding"/>
    <property type="evidence" value="ECO:0007669"/>
    <property type="project" value="TreeGrafter"/>
</dbReference>
<dbReference type="EMBL" id="JAYMYR010000002">
    <property type="protein sequence ID" value="KAK7379189.1"/>
    <property type="molecule type" value="Genomic_DNA"/>
</dbReference>
<accession>A0AAN9RNW0</accession>
<evidence type="ECO:0000256" key="3">
    <source>
        <dbReference type="ARBA" id="ARBA00023015"/>
    </source>
</evidence>
<dbReference type="GO" id="GO:0005516">
    <property type="term" value="F:calmodulin binding"/>
    <property type="evidence" value="ECO:0007669"/>
    <property type="project" value="InterPro"/>
</dbReference>
<dbReference type="Pfam" id="PF20451">
    <property type="entry name" value="Calmod_bind_M"/>
    <property type="match status" value="1"/>
</dbReference>
<comment type="similarity">
    <text evidence="2">Belongs to the plant ACBP60 protein family.</text>
</comment>
<keyword evidence="3" id="KW-0805">Transcription regulation</keyword>
<feature type="domain" description="Calmodulin binding protein-like N-terminal" evidence="8">
    <location>
        <begin position="75"/>
        <end position="220"/>
    </location>
</feature>
<comment type="subcellular location">
    <subcellularLocation>
        <location evidence="1">Nucleus</location>
    </subcellularLocation>
</comment>
<keyword evidence="12" id="KW-1185">Reference proteome</keyword>
<dbReference type="AlphaFoldDB" id="A0AAN9RNW0"/>